<evidence type="ECO:0000256" key="1">
    <source>
        <dbReference type="ARBA" id="ARBA00023015"/>
    </source>
</evidence>
<sequence>MENSYPKMYLYKRIVQAKLFIDNNFCDKIDLDNISDESHFSKFHFIRLFKDIYGKTPHKYLTSIRIEEAKRHLKKGISIMECCFAVGFDSPSSFTGLFKKEVGFTPKEYQSRQLQRKVEITDKPLKFIPNCFAETKGWTKNSNFQEVV</sequence>
<dbReference type="InterPro" id="IPR020449">
    <property type="entry name" value="Tscrpt_reg_AraC-type_HTH"/>
</dbReference>
<feature type="domain" description="HTH araC/xylS-type" evidence="4">
    <location>
        <begin position="15"/>
        <end position="112"/>
    </location>
</feature>
<dbReference type="InterPro" id="IPR009057">
    <property type="entry name" value="Homeodomain-like_sf"/>
</dbReference>
<evidence type="ECO:0000259" key="4">
    <source>
        <dbReference type="PROSITE" id="PS01124"/>
    </source>
</evidence>
<dbReference type="GO" id="GO:0043565">
    <property type="term" value="F:sequence-specific DNA binding"/>
    <property type="evidence" value="ECO:0007669"/>
    <property type="project" value="InterPro"/>
</dbReference>
<dbReference type="GO" id="GO:0003700">
    <property type="term" value="F:DNA-binding transcription factor activity"/>
    <property type="evidence" value="ECO:0007669"/>
    <property type="project" value="InterPro"/>
</dbReference>
<dbReference type="EMBL" id="RBCJ01000001">
    <property type="protein sequence ID" value="RKN82538.1"/>
    <property type="molecule type" value="Genomic_DNA"/>
</dbReference>
<dbReference type="RefSeq" id="WP_120709729.1">
    <property type="nucleotide sequence ID" value="NZ_RBCJ01000001.1"/>
</dbReference>
<accession>A0A3B0CD44</accession>
<dbReference type="PANTHER" id="PTHR43280">
    <property type="entry name" value="ARAC-FAMILY TRANSCRIPTIONAL REGULATOR"/>
    <property type="match status" value="1"/>
</dbReference>
<dbReference type="PRINTS" id="PR00032">
    <property type="entry name" value="HTHARAC"/>
</dbReference>
<evidence type="ECO:0000256" key="2">
    <source>
        <dbReference type="ARBA" id="ARBA00023125"/>
    </source>
</evidence>
<keyword evidence="1" id="KW-0805">Transcription regulation</keyword>
<dbReference type="Proteomes" id="UP000276603">
    <property type="component" value="Unassembled WGS sequence"/>
</dbReference>
<protein>
    <submittedName>
        <fullName evidence="5">AraC family transcriptional regulator</fullName>
    </submittedName>
</protein>
<evidence type="ECO:0000256" key="3">
    <source>
        <dbReference type="ARBA" id="ARBA00023163"/>
    </source>
</evidence>
<comment type="caution">
    <text evidence="5">The sequence shown here is derived from an EMBL/GenBank/DDBJ whole genome shotgun (WGS) entry which is preliminary data.</text>
</comment>
<proteinExistence type="predicted"/>
<dbReference type="PROSITE" id="PS01124">
    <property type="entry name" value="HTH_ARAC_FAMILY_2"/>
    <property type="match status" value="1"/>
</dbReference>
<dbReference type="InterPro" id="IPR018060">
    <property type="entry name" value="HTH_AraC"/>
</dbReference>
<reference evidence="5 6" key="1">
    <citation type="submission" date="2018-10" db="EMBL/GenBank/DDBJ databases">
        <title>Ulvibacterium marinum gen. nov., sp. nov., a novel marine bacterium of the family Flavobacteriaceae, isolated from a culture of the green alga Ulva prolifera.</title>
        <authorList>
            <person name="Zhang Z."/>
        </authorList>
    </citation>
    <scope>NUCLEOTIDE SEQUENCE [LARGE SCALE GENOMIC DNA]</scope>
    <source>
        <strain evidence="5 6">CCMM003</strain>
    </source>
</reference>
<evidence type="ECO:0000313" key="5">
    <source>
        <dbReference type="EMBL" id="RKN82538.1"/>
    </source>
</evidence>
<name>A0A3B0CD44_9FLAO</name>
<dbReference type="SUPFAM" id="SSF46689">
    <property type="entry name" value="Homeodomain-like"/>
    <property type="match status" value="2"/>
</dbReference>
<organism evidence="5 6">
    <name type="scientific">Ulvibacterium marinum</name>
    <dbReference type="NCBI Taxonomy" id="2419782"/>
    <lineage>
        <taxon>Bacteria</taxon>
        <taxon>Pseudomonadati</taxon>
        <taxon>Bacteroidota</taxon>
        <taxon>Flavobacteriia</taxon>
        <taxon>Flavobacteriales</taxon>
        <taxon>Flavobacteriaceae</taxon>
        <taxon>Ulvibacterium</taxon>
    </lineage>
</organism>
<dbReference type="AlphaFoldDB" id="A0A3B0CD44"/>
<dbReference type="Gene3D" id="1.10.10.60">
    <property type="entry name" value="Homeodomain-like"/>
    <property type="match status" value="2"/>
</dbReference>
<gene>
    <name evidence="5" type="ORF">D7Z94_01440</name>
</gene>
<dbReference type="PANTHER" id="PTHR43280:SF28">
    <property type="entry name" value="HTH-TYPE TRANSCRIPTIONAL ACTIVATOR RHAS"/>
    <property type="match status" value="1"/>
</dbReference>
<keyword evidence="6" id="KW-1185">Reference proteome</keyword>
<dbReference type="SMART" id="SM00342">
    <property type="entry name" value="HTH_ARAC"/>
    <property type="match status" value="1"/>
</dbReference>
<keyword evidence="3" id="KW-0804">Transcription</keyword>
<evidence type="ECO:0000313" key="6">
    <source>
        <dbReference type="Proteomes" id="UP000276603"/>
    </source>
</evidence>
<dbReference type="Pfam" id="PF12833">
    <property type="entry name" value="HTH_18"/>
    <property type="match status" value="1"/>
</dbReference>
<dbReference type="OrthoDB" id="9816011at2"/>
<keyword evidence="2" id="KW-0238">DNA-binding</keyword>